<dbReference type="EMBL" id="CP017803">
    <property type="protein sequence ID" value="ATZ58976.1"/>
    <property type="molecule type" value="Genomic_DNA"/>
</dbReference>
<evidence type="ECO:0000313" key="2">
    <source>
        <dbReference type="EMBL" id="ATZ58976.1"/>
    </source>
</evidence>
<dbReference type="SUPFAM" id="SSF46548">
    <property type="entry name" value="alpha-helical ferredoxin"/>
    <property type="match status" value="1"/>
</dbReference>
<dbReference type="Pfam" id="PF00248">
    <property type="entry name" value="Aldo_ket_red"/>
    <property type="match status" value="1"/>
</dbReference>
<reference evidence="2 3" key="1">
    <citation type="submission" date="2016-10" db="EMBL/GenBank/DDBJ databases">
        <authorList>
            <person name="Varghese N."/>
        </authorList>
    </citation>
    <scope>NUCLEOTIDE SEQUENCE [LARGE SCALE GENOMIC DNA]</scope>
    <source>
        <strain evidence="2 3">KB11</strain>
    </source>
</reference>
<evidence type="ECO:0000259" key="1">
    <source>
        <dbReference type="PROSITE" id="PS51379"/>
    </source>
</evidence>
<dbReference type="InterPro" id="IPR053135">
    <property type="entry name" value="AKR2_Oxidoreductase"/>
</dbReference>
<dbReference type="PANTHER" id="PTHR43312:SF2">
    <property type="entry name" value="OXIDOREDUCTASE"/>
    <property type="match status" value="1"/>
</dbReference>
<sequence>MQYTELGKTKENVSILGFGAMRLPTKGSNDNIDENTASEILSYGIDNGINLIDTAYPYHSAGIDGNGNSEVFIGNFLKENSYRDDVLISTKSPSWLMEEKGDFEYYLDKQLEKLKTDSIDIYLLHALTKDDWNKVRKLRVLDFLDDSLSSGKIKHVGFSSHTEIDTFVDILDAYPKWEVVLTQMNYLDEYYQTGVMGLDELKRLNIGSMIMEPLRGGRLVQNIPPEVQKLWDCAEVKRTPVEWALEYLWNRDDVDCVLSGMNSLKQVKQNIQIASNVKEISESDQDLIREVARTYKTLTGNECTSCGYCMPCPEGVDIINCFNEYNIGKMLNNPKGSAMQYFSLIDEDCRADSCIDCGDCEFVCPQMLDIPQELEKVDKYFGREFNHF</sequence>
<protein>
    <submittedName>
        <fullName evidence="2">Aldo/keto reductase</fullName>
    </submittedName>
</protein>
<dbReference type="InterPro" id="IPR017896">
    <property type="entry name" value="4Fe4S_Fe-S-bd"/>
</dbReference>
<organism evidence="2 3">
    <name type="scientific">Methanobrevibacter smithii</name>
    <dbReference type="NCBI Taxonomy" id="2173"/>
    <lineage>
        <taxon>Archaea</taxon>
        <taxon>Methanobacteriati</taxon>
        <taxon>Methanobacteriota</taxon>
        <taxon>Methanomada group</taxon>
        <taxon>Methanobacteria</taxon>
        <taxon>Methanobacteriales</taxon>
        <taxon>Methanobacteriaceae</taxon>
        <taxon>Methanobrevibacter</taxon>
    </lineage>
</organism>
<gene>
    <name evidence="2" type="ORF">BK798_00400</name>
</gene>
<dbReference type="CDD" id="cd19096">
    <property type="entry name" value="AKR_Fe-S_oxidoreductase"/>
    <property type="match status" value="1"/>
</dbReference>
<dbReference type="PROSITE" id="PS51379">
    <property type="entry name" value="4FE4S_FER_2"/>
    <property type="match status" value="1"/>
</dbReference>
<evidence type="ECO:0000313" key="3">
    <source>
        <dbReference type="Proteomes" id="UP000232133"/>
    </source>
</evidence>
<dbReference type="InterPro" id="IPR036812">
    <property type="entry name" value="NAD(P)_OxRdtase_dom_sf"/>
</dbReference>
<dbReference type="SUPFAM" id="SSF51430">
    <property type="entry name" value="NAD(P)-linked oxidoreductase"/>
    <property type="match status" value="1"/>
</dbReference>
<name>A0A2H4U4D9_METSM</name>
<dbReference type="PRINTS" id="PR00069">
    <property type="entry name" value="ALDKETRDTASE"/>
</dbReference>
<feature type="domain" description="4Fe-4S ferredoxin-type" evidence="1">
    <location>
        <begin position="341"/>
        <end position="373"/>
    </location>
</feature>
<dbReference type="Proteomes" id="UP000232133">
    <property type="component" value="Chromosome"/>
</dbReference>
<dbReference type="AlphaFoldDB" id="A0A2H4U4D9"/>
<dbReference type="InterPro" id="IPR023210">
    <property type="entry name" value="NADP_OxRdtase_dom"/>
</dbReference>
<dbReference type="RefSeq" id="WP_100815120.1">
    <property type="nucleotide sequence ID" value="NZ_CP017803.1"/>
</dbReference>
<proteinExistence type="predicted"/>
<dbReference type="GeneID" id="35117793"/>
<dbReference type="PROSITE" id="PS00198">
    <property type="entry name" value="4FE4S_FER_1"/>
    <property type="match status" value="1"/>
</dbReference>
<dbReference type="Gene3D" id="3.20.20.100">
    <property type="entry name" value="NADP-dependent oxidoreductase domain"/>
    <property type="match status" value="1"/>
</dbReference>
<dbReference type="GO" id="GO:0016491">
    <property type="term" value="F:oxidoreductase activity"/>
    <property type="evidence" value="ECO:0007669"/>
    <property type="project" value="InterPro"/>
</dbReference>
<dbReference type="InterPro" id="IPR020471">
    <property type="entry name" value="AKR"/>
</dbReference>
<dbReference type="InterPro" id="IPR017900">
    <property type="entry name" value="4Fe4S_Fe_S_CS"/>
</dbReference>
<dbReference type="PANTHER" id="PTHR43312">
    <property type="entry name" value="D-THREO-ALDOSE 1-DEHYDROGENASE"/>
    <property type="match status" value="1"/>
</dbReference>
<dbReference type="Pfam" id="PF13187">
    <property type="entry name" value="Fer4_9"/>
    <property type="match status" value="1"/>
</dbReference>
<accession>A0A2H4U4D9</accession>